<feature type="non-terminal residue" evidence="1">
    <location>
        <position position="1"/>
    </location>
</feature>
<sequence length="55" mass="6248">YTYTNAVSYTNSTHNNAYNITTTTTTLAVTYTNSTYTNAYNMATTTTRTRSTTRW</sequence>
<gene>
    <name evidence="1" type="ORF">METZ01_LOCUS406060</name>
</gene>
<dbReference type="EMBL" id="UINC01156659">
    <property type="protein sequence ID" value="SVD53206.1"/>
    <property type="molecule type" value="Genomic_DNA"/>
</dbReference>
<proteinExistence type="predicted"/>
<accession>A0A382W2Z3</accession>
<evidence type="ECO:0000313" key="1">
    <source>
        <dbReference type="EMBL" id="SVD53206.1"/>
    </source>
</evidence>
<dbReference type="AlphaFoldDB" id="A0A382W2Z3"/>
<organism evidence="1">
    <name type="scientific">marine metagenome</name>
    <dbReference type="NCBI Taxonomy" id="408172"/>
    <lineage>
        <taxon>unclassified sequences</taxon>
        <taxon>metagenomes</taxon>
        <taxon>ecological metagenomes</taxon>
    </lineage>
</organism>
<name>A0A382W2Z3_9ZZZZ</name>
<protein>
    <submittedName>
        <fullName evidence="1">Uncharacterized protein</fullName>
    </submittedName>
</protein>
<reference evidence="1" key="1">
    <citation type="submission" date="2018-05" db="EMBL/GenBank/DDBJ databases">
        <authorList>
            <person name="Lanie J.A."/>
            <person name="Ng W.-L."/>
            <person name="Kazmierczak K.M."/>
            <person name="Andrzejewski T.M."/>
            <person name="Davidsen T.M."/>
            <person name="Wayne K.J."/>
            <person name="Tettelin H."/>
            <person name="Glass J.I."/>
            <person name="Rusch D."/>
            <person name="Podicherti R."/>
            <person name="Tsui H.-C.T."/>
            <person name="Winkler M.E."/>
        </authorList>
    </citation>
    <scope>NUCLEOTIDE SEQUENCE</scope>
</reference>